<evidence type="ECO:0000313" key="2">
    <source>
        <dbReference type="Proteomes" id="UP000328092"/>
    </source>
</evidence>
<comment type="caution">
    <text evidence="1">The sequence shown here is derived from an EMBL/GenBank/DDBJ whole genome shotgun (WGS) entry which is preliminary data.</text>
</comment>
<accession>A0A508TE63</accession>
<dbReference type="Proteomes" id="UP000328092">
    <property type="component" value="Unassembled WGS sequence"/>
</dbReference>
<name>A0A508TE63_9BRAD</name>
<organism evidence="1 2">
    <name type="scientific">Bradyrhizobium ivorense</name>
    <dbReference type="NCBI Taxonomy" id="2511166"/>
    <lineage>
        <taxon>Bacteria</taxon>
        <taxon>Pseudomonadati</taxon>
        <taxon>Pseudomonadota</taxon>
        <taxon>Alphaproteobacteria</taxon>
        <taxon>Hyphomicrobiales</taxon>
        <taxon>Nitrobacteraceae</taxon>
        <taxon>Bradyrhizobium</taxon>
    </lineage>
</organism>
<dbReference type="AlphaFoldDB" id="A0A508TE63"/>
<protein>
    <submittedName>
        <fullName evidence="1">Uncharacterized protein</fullName>
    </submittedName>
</protein>
<keyword evidence="2" id="KW-1185">Reference proteome</keyword>
<gene>
    <name evidence="1" type="ORF">CI1B_49520</name>
</gene>
<evidence type="ECO:0000313" key="1">
    <source>
        <dbReference type="EMBL" id="VIO73363.1"/>
    </source>
</evidence>
<proteinExistence type="predicted"/>
<reference evidence="1" key="1">
    <citation type="submission" date="2019-02" db="EMBL/GenBank/DDBJ databases">
        <authorList>
            <person name="Pothier F.J."/>
        </authorList>
    </citation>
    <scope>NUCLEOTIDE SEQUENCE</scope>
    <source>
        <strain evidence="1">CI-1B</strain>
    </source>
</reference>
<dbReference type="EMBL" id="CAADFC020000016">
    <property type="protein sequence ID" value="VIO73363.1"/>
    <property type="molecule type" value="Genomic_DNA"/>
</dbReference>
<sequence length="47" mass="5333">MGWSAGGSVYCGAQVRRVNRVGMWHYQALAWYSRLGDKGLRGFVKTR</sequence>